<reference evidence="3 4" key="1">
    <citation type="submission" date="2017-12" db="EMBL/GenBank/DDBJ databases">
        <title>Phylogenetic diversity of female urinary microbiome.</title>
        <authorList>
            <person name="Thomas-White K."/>
            <person name="Wolfe A.J."/>
        </authorList>
    </citation>
    <scope>NUCLEOTIDE SEQUENCE [LARGE SCALE GENOMIC DNA]</scope>
    <source>
        <strain evidence="3 4">UMB0402</strain>
    </source>
</reference>
<accession>A0A2I1IL45</accession>
<evidence type="ECO:0000313" key="3">
    <source>
        <dbReference type="EMBL" id="PKY71849.1"/>
    </source>
</evidence>
<dbReference type="GO" id="GO:0045893">
    <property type="term" value="P:positive regulation of DNA-templated transcription"/>
    <property type="evidence" value="ECO:0007669"/>
    <property type="project" value="UniProtKB-UniRule"/>
</dbReference>
<keyword evidence="1" id="KW-0804">Transcription</keyword>
<keyword evidence="4" id="KW-1185">Reference proteome</keyword>
<dbReference type="InterPro" id="IPR025182">
    <property type="entry name" value="RNApol-bd_RbpA"/>
</dbReference>
<name>A0A2I1IL45_9ACTO</name>
<gene>
    <name evidence="1" type="primary">rbpA</name>
    <name evidence="3" type="ORF">CYJ19_09020</name>
</gene>
<sequence>MADRALRGTSIGSKSLETEDGVVFADRIEATYVVPMTGETFTVPFSSEAEPPAVWESKTGQQALLQGASKPKDEKPSKPQRTHWDMLLERRSLEELQVLLDEQLKMLHEGRLREGVHYRRR</sequence>
<dbReference type="Proteomes" id="UP000235122">
    <property type="component" value="Unassembled WGS sequence"/>
</dbReference>
<dbReference type="HAMAP" id="MF_01483">
    <property type="entry name" value="RbpA"/>
    <property type="match status" value="1"/>
</dbReference>
<evidence type="ECO:0000313" key="4">
    <source>
        <dbReference type="Proteomes" id="UP000235122"/>
    </source>
</evidence>
<comment type="caution">
    <text evidence="3">The sequence shown here is derived from an EMBL/GenBank/DDBJ whole genome shotgun (WGS) entry which is preliminary data.</text>
</comment>
<organism evidence="3 4">
    <name type="scientific">Winkia neuii</name>
    <dbReference type="NCBI Taxonomy" id="33007"/>
    <lineage>
        <taxon>Bacteria</taxon>
        <taxon>Bacillati</taxon>
        <taxon>Actinomycetota</taxon>
        <taxon>Actinomycetes</taxon>
        <taxon>Actinomycetales</taxon>
        <taxon>Actinomycetaceae</taxon>
        <taxon>Winkia</taxon>
    </lineage>
</organism>
<dbReference type="RefSeq" id="WP_024331667.1">
    <property type="nucleotide sequence ID" value="NZ_JASOXK010000006.1"/>
</dbReference>
<comment type="subunit">
    <text evidence="1">Forms a complex with the RNAP catalytic core and with free principal sigma factors.</text>
</comment>
<dbReference type="GO" id="GO:0001000">
    <property type="term" value="F:bacterial-type RNA polymerase core enzyme binding"/>
    <property type="evidence" value="ECO:0007669"/>
    <property type="project" value="UniProtKB-UniRule"/>
</dbReference>
<evidence type="ECO:0000256" key="1">
    <source>
        <dbReference type="HAMAP-Rule" id="MF_01483"/>
    </source>
</evidence>
<dbReference type="Pfam" id="PF13397">
    <property type="entry name" value="RbpA"/>
    <property type="match status" value="1"/>
</dbReference>
<dbReference type="Gene3D" id="2.20.28.270">
    <property type="entry name" value="RNA polymerase-binding protein A"/>
    <property type="match status" value="1"/>
</dbReference>
<comment type="function">
    <text evidence="1">Binds to RNA polymerase (RNAP), stimulating transcription from principal, but not alternative sigma factor promoters.</text>
</comment>
<comment type="caution">
    <text evidence="1">Lacks conserved residue(s) required for the propagation of feature annotation.</text>
</comment>
<dbReference type="AlphaFoldDB" id="A0A2I1IL45"/>
<dbReference type="EMBL" id="PKKO01000005">
    <property type="protein sequence ID" value="PKY71849.1"/>
    <property type="molecule type" value="Genomic_DNA"/>
</dbReference>
<dbReference type="STRING" id="33007.HMPREF3198_02218"/>
<keyword evidence="1" id="KW-0805">Transcription regulation</keyword>
<dbReference type="InterPro" id="IPR038638">
    <property type="entry name" value="RbpA_sf"/>
</dbReference>
<protein>
    <recommendedName>
        <fullName evidence="1">RNA polymerase-binding protein RbpA</fullName>
    </recommendedName>
</protein>
<proteinExistence type="inferred from homology"/>
<feature type="region of interest" description="Disordered" evidence="2">
    <location>
        <begin position="44"/>
        <end position="83"/>
    </location>
</feature>
<comment type="similarity">
    <text evidence="1">Belongs to the RNA polymerase-binding protein RbpA family.</text>
</comment>
<dbReference type="GeneID" id="35866985"/>
<evidence type="ECO:0000256" key="2">
    <source>
        <dbReference type="SAM" id="MobiDB-lite"/>
    </source>
</evidence>
<feature type="compositionally biased region" description="Basic and acidic residues" evidence="2">
    <location>
        <begin position="70"/>
        <end position="83"/>
    </location>
</feature>